<evidence type="ECO:0008006" key="4">
    <source>
        <dbReference type="Google" id="ProtNLM"/>
    </source>
</evidence>
<dbReference type="Gene3D" id="3.40.720.10">
    <property type="entry name" value="Alkaline Phosphatase, subunit A"/>
    <property type="match status" value="1"/>
</dbReference>
<evidence type="ECO:0000313" key="2">
    <source>
        <dbReference type="EMBL" id="TWU25414.1"/>
    </source>
</evidence>
<gene>
    <name evidence="2" type="ORF">Pla52o_17150</name>
</gene>
<dbReference type="SUPFAM" id="SSF53649">
    <property type="entry name" value="Alkaline phosphatase-like"/>
    <property type="match status" value="1"/>
</dbReference>
<dbReference type="Pfam" id="PF07394">
    <property type="entry name" value="DUF1501"/>
    <property type="match status" value="1"/>
</dbReference>
<dbReference type="PROSITE" id="PS51318">
    <property type="entry name" value="TAT"/>
    <property type="match status" value="1"/>
</dbReference>
<evidence type="ECO:0000313" key="3">
    <source>
        <dbReference type="Proteomes" id="UP000316304"/>
    </source>
</evidence>
<comment type="caution">
    <text evidence="2">The sequence shown here is derived from an EMBL/GenBank/DDBJ whole genome shotgun (WGS) entry which is preliminary data.</text>
</comment>
<protein>
    <recommendedName>
        <fullName evidence="4">Sulfatase</fullName>
    </recommendedName>
</protein>
<reference evidence="2 3" key="1">
    <citation type="submission" date="2019-02" db="EMBL/GenBank/DDBJ databases">
        <title>Deep-cultivation of Planctomycetes and their phenomic and genomic characterization uncovers novel biology.</title>
        <authorList>
            <person name="Wiegand S."/>
            <person name="Jogler M."/>
            <person name="Boedeker C."/>
            <person name="Pinto D."/>
            <person name="Vollmers J."/>
            <person name="Rivas-Marin E."/>
            <person name="Kohn T."/>
            <person name="Peeters S.H."/>
            <person name="Heuer A."/>
            <person name="Rast P."/>
            <person name="Oberbeckmann S."/>
            <person name="Bunk B."/>
            <person name="Jeske O."/>
            <person name="Meyerdierks A."/>
            <person name="Storesund J.E."/>
            <person name="Kallscheuer N."/>
            <person name="Luecker S."/>
            <person name="Lage O.M."/>
            <person name="Pohl T."/>
            <person name="Merkel B.J."/>
            <person name="Hornburger P."/>
            <person name="Mueller R.-W."/>
            <person name="Bruemmer F."/>
            <person name="Labrenz M."/>
            <person name="Spormann A.M."/>
            <person name="Op Den Camp H."/>
            <person name="Overmann J."/>
            <person name="Amann R."/>
            <person name="Jetten M.S.M."/>
            <person name="Mascher T."/>
            <person name="Medema M.H."/>
            <person name="Devos D.P."/>
            <person name="Kaster A.-K."/>
            <person name="Ovreas L."/>
            <person name="Rohde M."/>
            <person name="Galperin M.Y."/>
            <person name="Jogler C."/>
        </authorList>
    </citation>
    <scope>NUCLEOTIDE SEQUENCE [LARGE SCALE GENOMIC DNA]</scope>
    <source>
        <strain evidence="2 3">Pla52o</strain>
    </source>
</reference>
<dbReference type="AlphaFoldDB" id="A0A5C6CPL3"/>
<dbReference type="InterPro" id="IPR017850">
    <property type="entry name" value="Alkaline_phosphatase_core_sf"/>
</dbReference>
<accession>A0A5C6CPL3</accession>
<name>A0A5C6CPL3_9BACT</name>
<dbReference type="InterPro" id="IPR010869">
    <property type="entry name" value="DUF1501"/>
</dbReference>
<dbReference type="EMBL" id="SJPT01000002">
    <property type="protein sequence ID" value="TWU25414.1"/>
    <property type="molecule type" value="Genomic_DNA"/>
</dbReference>
<organism evidence="2 3">
    <name type="scientific">Novipirellula galeiformis</name>
    <dbReference type="NCBI Taxonomy" id="2528004"/>
    <lineage>
        <taxon>Bacteria</taxon>
        <taxon>Pseudomonadati</taxon>
        <taxon>Planctomycetota</taxon>
        <taxon>Planctomycetia</taxon>
        <taxon>Pirellulales</taxon>
        <taxon>Pirellulaceae</taxon>
        <taxon>Novipirellula</taxon>
    </lineage>
</organism>
<evidence type="ECO:0000256" key="1">
    <source>
        <dbReference type="SAM" id="MobiDB-lite"/>
    </source>
</evidence>
<dbReference type="InterPro" id="IPR006311">
    <property type="entry name" value="TAT_signal"/>
</dbReference>
<feature type="region of interest" description="Disordered" evidence="1">
    <location>
        <begin position="90"/>
        <end position="109"/>
    </location>
</feature>
<proteinExistence type="predicted"/>
<dbReference type="PANTHER" id="PTHR43737">
    <property type="entry name" value="BLL7424 PROTEIN"/>
    <property type="match status" value="1"/>
</dbReference>
<dbReference type="PANTHER" id="PTHR43737:SF1">
    <property type="entry name" value="DUF1501 DOMAIN-CONTAINING PROTEIN"/>
    <property type="match status" value="1"/>
</dbReference>
<dbReference type="Proteomes" id="UP000316304">
    <property type="component" value="Unassembled WGS sequence"/>
</dbReference>
<sequence>MNMQPTRNDASRSPATVDRRGLLQQFGGGVGMLGAASILGAAQPTMASQQNLLSMPHFPARAKRVIHLFMNGGPYQGDLFDPKPALEKYAGSRPPGADLVTERPTGGLMPSPFKFRPRGESGVQVSDLLPQLSQHIDDICVLNSMHADNPNHGPALLQMNNGTIIPTRPSMGAWFLYGLGTENQNLPGYVVLCPGRPVRFSILWNSAFLPSKYQGTYINHSTVNPEKMLPHLSNTQWDHATQRGQLDLLQQLNKDHVAARGGDSVLNARIEAMETAYRMQFEASETFDLARETKQTREAYGSGHFANGCLLARRMVERGVRFVQVYYGSGQPWDTHSKHNETVPKLCQQIDQPIAALMTDLKQRGLLEDTLVVWGGEFGRTPTSESGTGRDHNHHGFSMWMAGGGVKGGMTYGQTDEFGFKAVENKMHVHDLHATMLHLLGLDHERLTYRHAGRDFRLTDVHGRVVSEIIS</sequence>
<keyword evidence="3" id="KW-1185">Reference proteome</keyword>